<accession>A0A0F2M1K7</accession>
<dbReference type="AlphaFoldDB" id="A0A0F2M1K7"/>
<evidence type="ECO:0000313" key="2">
    <source>
        <dbReference type="EMBL" id="KJR83592.1"/>
    </source>
</evidence>
<name>A0A0F2M1K7_SPOSC</name>
<evidence type="ECO:0000256" key="1">
    <source>
        <dbReference type="SAM" id="MobiDB-lite"/>
    </source>
</evidence>
<proteinExistence type="predicted"/>
<reference evidence="2 3" key="2">
    <citation type="journal article" date="2015" name="Eukaryot. Cell">
        <title>Asexual propagation of a virulent clone complex in a human and feline outbreak of sporotrichosis.</title>
        <authorList>
            <person name="Teixeira Mde M."/>
            <person name="Rodrigues A.M."/>
            <person name="Tsui C.K."/>
            <person name="de Almeida L.G."/>
            <person name="Van Diepeningen A.D."/>
            <person name="van den Ende B.G."/>
            <person name="Fernandes G.F."/>
            <person name="Kano R."/>
            <person name="Hamelin R.C."/>
            <person name="Lopes-Bezerra L.M."/>
            <person name="Vasconcelos A.T."/>
            <person name="de Hoog S."/>
            <person name="de Camargo Z.P."/>
            <person name="Felipe M.S."/>
        </authorList>
    </citation>
    <scope>NUCLEOTIDE SEQUENCE [LARGE SCALE GENOMIC DNA]</scope>
    <source>
        <strain evidence="2 3">1099-18</strain>
    </source>
</reference>
<gene>
    <name evidence="2" type="ORF">SPSK_04698</name>
</gene>
<dbReference type="GeneID" id="27666773"/>
<feature type="region of interest" description="Disordered" evidence="1">
    <location>
        <begin position="76"/>
        <end position="108"/>
    </location>
</feature>
<dbReference type="KEGG" id="ssck:SPSK_04698"/>
<sequence length="108" mass="12014">MSRRRTALLAIPSTPPQISPIAGHQFVMGVHHVYFAHRDYHGYNGAVKDDMISESDAVWPWPATVVLRVRARNKSGRSKGTALLSGTQVSPGLNDVTLREARHEKRKT</sequence>
<reference evidence="2 3" key="1">
    <citation type="journal article" date="2014" name="BMC Genomics">
        <title>Comparative genomics of the major fungal agents of human and animal Sporotrichosis: Sporothrix schenckii and Sporothrix brasiliensis.</title>
        <authorList>
            <person name="Teixeira M.M."/>
            <person name="de Almeida L.G."/>
            <person name="Kubitschek-Barreira P."/>
            <person name="Alves F.L."/>
            <person name="Kioshima E.S."/>
            <person name="Abadio A.K."/>
            <person name="Fernandes L."/>
            <person name="Derengowski L.S."/>
            <person name="Ferreira K.S."/>
            <person name="Souza R.C."/>
            <person name="Ruiz J.C."/>
            <person name="de Andrade N.C."/>
            <person name="Paes H.C."/>
            <person name="Nicola A.M."/>
            <person name="Albuquerque P."/>
            <person name="Gerber A.L."/>
            <person name="Martins V.P."/>
            <person name="Peconick L.D."/>
            <person name="Neto A.V."/>
            <person name="Chaucanez C.B."/>
            <person name="Silva P.A."/>
            <person name="Cunha O.L."/>
            <person name="de Oliveira F.F."/>
            <person name="dos Santos T.C."/>
            <person name="Barros A.L."/>
            <person name="Soares M.A."/>
            <person name="de Oliveira L.M."/>
            <person name="Marini M.M."/>
            <person name="Villalobos-Duno H."/>
            <person name="Cunha M.M."/>
            <person name="de Hoog S."/>
            <person name="da Silveira J.F."/>
            <person name="Henrissat B."/>
            <person name="Nino-Vega G.A."/>
            <person name="Cisalpino P.S."/>
            <person name="Mora-Montes H.M."/>
            <person name="Almeida S.R."/>
            <person name="Stajich J.E."/>
            <person name="Lopes-Bezerra L.M."/>
            <person name="Vasconcelos A.T."/>
            <person name="Felipe M.S."/>
        </authorList>
    </citation>
    <scope>NUCLEOTIDE SEQUENCE [LARGE SCALE GENOMIC DNA]</scope>
    <source>
        <strain evidence="2 3">1099-18</strain>
    </source>
</reference>
<dbReference type="Proteomes" id="UP000033710">
    <property type="component" value="Unassembled WGS sequence"/>
</dbReference>
<dbReference type="RefSeq" id="XP_016586268.1">
    <property type="nucleotide sequence ID" value="XM_016731496.1"/>
</dbReference>
<feature type="compositionally biased region" description="Basic and acidic residues" evidence="1">
    <location>
        <begin position="97"/>
        <end position="108"/>
    </location>
</feature>
<dbReference type="EMBL" id="AXCR01000010">
    <property type="protein sequence ID" value="KJR83592.1"/>
    <property type="molecule type" value="Genomic_DNA"/>
</dbReference>
<dbReference type="OrthoDB" id="10374598at2759"/>
<comment type="caution">
    <text evidence="2">The sequence shown here is derived from an EMBL/GenBank/DDBJ whole genome shotgun (WGS) entry which is preliminary data.</text>
</comment>
<organism evidence="2 3">
    <name type="scientific">Sporothrix schenckii 1099-18</name>
    <dbReference type="NCBI Taxonomy" id="1397361"/>
    <lineage>
        <taxon>Eukaryota</taxon>
        <taxon>Fungi</taxon>
        <taxon>Dikarya</taxon>
        <taxon>Ascomycota</taxon>
        <taxon>Pezizomycotina</taxon>
        <taxon>Sordariomycetes</taxon>
        <taxon>Sordariomycetidae</taxon>
        <taxon>Ophiostomatales</taxon>
        <taxon>Ophiostomataceae</taxon>
        <taxon>Sporothrix</taxon>
    </lineage>
</organism>
<evidence type="ECO:0000313" key="3">
    <source>
        <dbReference type="Proteomes" id="UP000033710"/>
    </source>
</evidence>
<dbReference type="VEuPathDB" id="FungiDB:SPSK_04698"/>
<protein>
    <submittedName>
        <fullName evidence="2">Uncharacterized protein</fullName>
    </submittedName>
</protein>